<evidence type="ECO:0000313" key="4">
    <source>
        <dbReference type="Proteomes" id="UP000693672"/>
    </source>
</evidence>
<protein>
    <submittedName>
        <fullName evidence="3">HTH-type transcriptional activator RhaS</fullName>
    </submittedName>
</protein>
<gene>
    <name evidence="3" type="primary">rhaS_29</name>
    <name evidence="3" type="ORF">PAESOLCIP111_04233</name>
</gene>
<evidence type="ECO:0000259" key="2">
    <source>
        <dbReference type="PROSITE" id="PS01124"/>
    </source>
</evidence>
<proteinExistence type="predicted"/>
<feature type="domain" description="HTH araC/xylS-type" evidence="2">
    <location>
        <begin position="193"/>
        <end position="291"/>
    </location>
</feature>
<dbReference type="Pfam" id="PF07883">
    <property type="entry name" value="Cupin_2"/>
    <property type="match status" value="1"/>
</dbReference>
<evidence type="ECO:0000313" key="3">
    <source>
        <dbReference type="EMBL" id="CAG7641463.1"/>
    </source>
</evidence>
<dbReference type="EMBL" id="CAJVAS010000022">
    <property type="protein sequence ID" value="CAG7641463.1"/>
    <property type="molecule type" value="Genomic_DNA"/>
</dbReference>
<dbReference type="GO" id="GO:0003700">
    <property type="term" value="F:DNA-binding transcription factor activity"/>
    <property type="evidence" value="ECO:0007669"/>
    <property type="project" value="InterPro"/>
</dbReference>
<reference evidence="3" key="1">
    <citation type="submission" date="2021-06" db="EMBL/GenBank/DDBJ databases">
        <authorList>
            <person name="Criscuolo A."/>
        </authorList>
    </citation>
    <scope>NUCLEOTIDE SEQUENCE</scope>
    <source>
        <strain evidence="3">CIP111600</strain>
    </source>
</reference>
<dbReference type="InterPro" id="IPR018060">
    <property type="entry name" value="HTH_AraC"/>
</dbReference>
<dbReference type="SMART" id="SM00342">
    <property type="entry name" value="HTH_ARAC"/>
    <property type="match status" value="1"/>
</dbReference>
<dbReference type="GO" id="GO:0043565">
    <property type="term" value="F:sequence-specific DNA binding"/>
    <property type="evidence" value="ECO:0007669"/>
    <property type="project" value="InterPro"/>
</dbReference>
<evidence type="ECO:0000256" key="1">
    <source>
        <dbReference type="ARBA" id="ARBA00023125"/>
    </source>
</evidence>
<comment type="caution">
    <text evidence="3">The sequence shown here is derived from an EMBL/GenBank/DDBJ whole genome shotgun (WGS) entry which is preliminary data.</text>
</comment>
<dbReference type="RefSeq" id="WP_218093959.1">
    <property type="nucleotide sequence ID" value="NZ_CAJVAS010000022.1"/>
</dbReference>
<dbReference type="PROSITE" id="PS01124">
    <property type="entry name" value="HTH_ARAC_FAMILY_2"/>
    <property type="match status" value="1"/>
</dbReference>
<keyword evidence="1" id="KW-0238">DNA-binding</keyword>
<sequence length="301" mass="34701">MDVHLTLFNQPYKIDHVTTNLMSGRKGRITRTHRHPVFHFIYITEGRGEFEINGSVSQAEPGYLYIIHPNEWHAFSGSEEEPLCDLESTFLLLDACGQPAVLNYFDVIEQGRHVVLPPALRGAPLVVPPEYRPLLVEGFERIIDAKTSFFSKEYLSVLLLELLARSEEIIMRMNGPELAQPSHSLDSVHTTASRLKSCLHNCLDKPVTLRELADTVHLTPNYLCRLFKEYLGETPMSYLQRIRLQEARRLLTHTDLPIAAISEKLCYEEPSYFARLFRKRYGISPTEYRRARWSSSDNRLI</sequence>
<dbReference type="Pfam" id="PF12833">
    <property type="entry name" value="HTH_18"/>
    <property type="match status" value="1"/>
</dbReference>
<name>A0A916K3Y1_9BACL</name>
<dbReference type="InterPro" id="IPR013096">
    <property type="entry name" value="Cupin_2"/>
</dbReference>
<dbReference type="Proteomes" id="UP000693672">
    <property type="component" value="Unassembled WGS sequence"/>
</dbReference>
<organism evidence="3 4">
    <name type="scientific">Paenibacillus solanacearum</name>
    <dbReference type="NCBI Taxonomy" id="2048548"/>
    <lineage>
        <taxon>Bacteria</taxon>
        <taxon>Bacillati</taxon>
        <taxon>Bacillota</taxon>
        <taxon>Bacilli</taxon>
        <taxon>Bacillales</taxon>
        <taxon>Paenibacillaceae</taxon>
        <taxon>Paenibacillus</taxon>
    </lineage>
</organism>
<accession>A0A916K3Y1</accession>
<dbReference type="AlphaFoldDB" id="A0A916K3Y1"/>
<dbReference type="PANTHER" id="PTHR43280:SF2">
    <property type="entry name" value="HTH-TYPE TRANSCRIPTIONAL REGULATOR EXSA"/>
    <property type="match status" value="1"/>
</dbReference>
<dbReference type="PANTHER" id="PTHR43280">
    <property type="entry name" value="ARAC-FAMILY TRANSCRIPTIONAL REGULATOR"/>
    <property type="match status" value="1"/>
</dbReference>
<keyword evidence="4" id="KW-1185">Reference proteome</keyword>